<evidence type="ECO:0000313" key="2">
    <source>
        <dbReference type="Proteomes" id="UP000299102"/>
    </source>
</evidence>
<sequence>MHEVRACKSRERPASAARKFYEYKRRFPEQDAIRHQAVETTKYSLIWSWTQPCALCDRCSSGLEDIILYAIRTNVVDCKEPHVADMVLYFLGCYLNCEVTHVRHATATARAPQSGKKITSTPIAPHSCSFERKTIAVTLSAVHP</sequence>
<accession>A0A4C1V1R5</accession>
<evidence type="ECO:0000313" key="1">
    <source>
        <dbReference type="EMBL" id="GBP32024.1"/>
    </source>
</evidence>
<dbReference type="Proteomes" id="UP000299102">
    <property type="component" value="Unassembled WGS sequence"/>
</dbReference>
<dbReference type="EMBL" id="BGZK01000254">
    <property type="protein sequence ID" value="GBP32024.1"/>
    <property type="molecule type" value="Genomic_DNA"/>
</dbReference>
<name>A0A4C1V1R5_EUMVA</name>
<reference evidence="1 2" key="1">
    <citation type="journal article" date="2019" name="Commun. Biol.">
        <title>The bagworm genome reveals a unique fibroin gene that provides high tensile strength.</title>
        <authorList>
            <person name="Kono N."/>
            <person name="Nakamura H."/>
            <person name="Ohtoshi R."/>
            <person name="Tomita M."/>
            <person name="Numata K."/>
            <person name="Arakawa K."/>
        </authorList>
    </citation>
    <scope>NUCLEOTIDE SEQUENCE [LARGE SCALE GENOMIC DNA]</scope>
</reference>
<comment type="caution">
    <text evidence="1">The sequence shown here is derived from an EMBL/GenBank/DDBJ whole genome shotgun (WGS) entry which is preliminary data.</text>
</comment>
<keyword evidence="2" id="KW-1185">Reference proteome</keyword>
<gene>
    <name evidence="1" type="ORF">EVAR_21057_1</name>
</gene>
<organism evidence="1 2">
    <name type="scientific">Eumeta variegata</name>
    <name type="common">Bagworm moth</name>
    <name type="synonym">Eumeta japonica</name>
    <dbReference type="NCBI Taxonomy" id="151549"/>
    <lineage>
        <taxon>Eukaryota</taxon>
        <taxon>Metazoa</taxon>
        <taxon>Ecdysozoa</taxon>
        <taxon>Arthropoda</taxon>
        <taxon>Hexapoda</taxon>
        <taxon>Insecta</taxon>
        <taxon>Pterygota</taxon>
        <taxon>Neoptera</taxon>
        <taxon>Endopterygota</taxon>
        <taxon>Lepidoptera</taxon>
        <taxon>Glossata</taxon>
        <taxon>Ditrysia</taxon>
        <taxon>Tineoidea</taxon>
        <taxon>Psychidae</taxon>
        <taxon>Oiketicinae</taxon>
        <taxon>Eumeta</taxon>
    </lineage>
</organism>
<dbReference type="AlphaFoldDB" id="A0A4C1V1R5"/>
<protein>
    <submittedName>
        <fullName evidence="1">Uncharacterized protein</fullName>
    </submittedName>
</protein>
<proteinExistence type="predicted"/>